<evidence type="ECO:0000256" key="1">
    <source>
        <dbReference type="SAM" id="Phobius"/>
    </source>
</evidence>
<feature type="transmembrane region" description="Helical" evidence="1">
    <location>
        <begin position="128"/>
        <end position="151"/>
    </location>
</feature>
<feature type="transmembrane region" description="Helical" evidence="1">
    <location>
        <begin position="48"/>
        <end position="68"/>
    </location>
</feature>
<gene>
    <name evidence="2" type="primary">nad6</name>
</gene>
<proteinExistence type="predicted"/>
<keyword evidence="1" id="KW-0472">Membrane</keyword>
<feature type="transmembrane region" description="Helical" evidence="1">
    <location>
        <begin position="88"/>
        <end position="108"/>
    </location>
</feature>
<geneLocation type="mitochondrion" evidence="2"/>
<feature type="transmembrane region" description="Helical" evidence="1">
    <location>
        <begin position="15"/>
        <end position="42"/>
    </location>
</feature>
<name>A0A172QHF4_9CRUS</name>
<sequence>MLTLTLMLTFVSSSLFILSAHPLVLGGLIFGQGLIYVAMLFYSTLTSWLSYILLMVYLGALMILFMYVSSISPNQINTGNAGMAARTILFCILLSMSASLLTYQLSSLSSFSMVSSSGLLLREMYGPILSPVTLIMVLYLLIILIGVVWFVRSAQAPLRVR</sequence>
<dbReference type="AlphaFoldDB" id="A0A172QHF4"/>
<accession>A0A172QHF4</accession>
<keyword evidence="1" id="KW-1133">Transmembrane helix</keyword>
<reference evidence="2" key="1">
    <citation type="submission" date="2016-03" db="EMBL/GenBank/DDBJ databases">
        <title>Comparative mitogenomic analyses of three North American stygobiont amphipods of the genus Stygobromus (Crustacea: Amphipoda).</title>
        <authorList>
            <person name="Aunins A.W."/>
            <person name="King T.L."/>
            <person name="Hobson C.S."/>
            <person name="Nelms D.L."/>
        </authorList>
    </citation>
    <scope>NUCLEOTIDE SEQUENCE</scope>
</reference>
<keyword evidence="2" id="KW-0496">Mitochondrion</keyword>
<keyword evidence="1" id="KW-0812">Transmembrane</keyword>
<organism evidence="2">
    <name type="scientific">Stygobromus foliatus</name>
    <dbReference type="NCBI Taxonomy" id="1678291"/>
    <lineage>
        <taxon>Eukaryota</taxon>
        <taxon>Metazoa</taxon>
        <taxon>Ecdysozoa</taxon>
        <taxon>Arthropoda</taxon>
        <taxon>Crustacea</taxon>
        <taxon>Multicrustacea</taxon>
        <taxon>Malacostraca</taxon>
        <taxon>Eumalacostraca</taxon>
        <taxon>Peracarida</taxon>
        <taxon>Amphipoda</taxon>
        <taxon>Senticaudata</taxon>
        <taxon>Gammarida</taxon>
        <taxon>Crangonyctidira</taxon>
        <taxon>Crangonyctoidea</taxon>
        <taxon>Crangonyctidae</taxon>
        <taxon>Stygobromus</taxon>
    </lineage>
</organism>
<evidence type="ECO:0000313" key="2">
    <source>
        <dbReference type="EMBL" id="AND97115.1"/>
    </source>
</evidence>
<dbReference type="EMBL" id="KU869713">
    <property type="protein sequence ID" value="AND97115.1"/>
    <property type="molecule type" value="Genomic_DNA"/>
</dbReference>
<protein>
    <submittedName>
        <fullName evidence="2">NADH dehydrogenase subunit 6</fullName>
    </submittedName>
</protein>